<accession>A0AAV1MXT1</accession>
<comment type="caution">
    <text evidence="1">The sequence shown here is derived from an EMBL/GenBank/DDBJ whole genome shotgun (WGS) entry which is preliminary data.</text>
</comment>
<reference evidence="1 2" key="1">
    <citation type="submission" date="2024-01" db="EMBL/GenBank/DDBJ databases">
        <authorList>
            <person name="Alioto T."/>
            <person name="Alioto T."/>
            <person name="Gomez Garrido J."/>
        </authorList>
    </citation>
    <scope>NUCLEOTIDE SEQUENCE [LARGE SCALE GENOMIC DNA]</scope>
</reference>
<proteinExistence type="predicted"/>
<keyword evidence="2" id="KW-1185">Reference proteome</keyword>
<dbReference type="Proteomes" id="UP001314229">
    <property type="component" value="Unassembled WGS sequence"/>
</dbReference>
<dbReference type="AlphaFoldDB" id="A0AAV1MXT1"/>
<name>A0AAV1MXT1_SCOSC</name>
<sequence length="81" mass="8991">MDCLVVMTEAQFTMTIHAVESSSLGRCDQQRQCLPPAQIDKPDQTQEMDITGDSRAAGNQWCRQFSASLITVHRLIQAIAP</sequence>
<dbReference type="EMBL" id="CAWUFR010000007">
    <property type="protein sequence ID" value="CAK6951635.1"/>
    <property type="molecule type" value="Genomic_DNA"/>
</dbReference>
<evidence type="ECO:0000313" key="2">
    <source>
        <dbReference type="Proteomes" id="UP001314229"/>
    </source>
</evidence>
<organism evidence="1 2">
    <name type="scientific">Scomber scombrus</name>
    <name type="common">Atlantic mackerel</name>
    <name type="synonym">Scomber vernalis</name>
    <dbReference type="NCBI Taxonomy" id="13677"/>
    <lineage>
        <taxon>Eukaryota</taxon>
        <taxon>Metazoa</taxon>
        <taxon>Chordata</taxon>
        <taxon>Craniata</taxon>
        <taxon>Vertebrata</taxon>
        <taxon>Euteleostomi</taxon>
        <taxon>Actinopterygii</taxon>
        <taxon>Neopterygii</taxon>
        <taxon>Teleostei</taxon>
        <taxon>Neoteleostei</taxon>
        <taxon>Acanthomorphata</taxon>
        <taxon>Pelagiaria</taxon>
        <taxon>Scombriformes</taxon>
        <taxon>Scombridae</taxon>
        <taxon>Scomber</taxon>
    </lineage>
</organism>
<protein>
    <submittedName>
        <fullName evidence="1">Uncharacterized protein</fullName>
    </submittedName>
</protein>
<gene>
    <name evidence="1" type="ORF">FSCOSCO3_A027120</name>
</gene>
<evidence type="ECO:0000313" key="1">
    <source>
        <dbReference type="EMBL" id="CAK6951635.1"/>
    </source>
</evidence>